<sequence length="450" mass="47800">MPSRLLLKNGFVLTLDPALGDLPRADVLVEDGKIAQIGPDLPVTDAETLDAAGTVVVPGFVDTHRHMWETVLRGVLPACTLDGYLAQVIGAIGPAYRSEDVYTGNLLGALEALNAGITTIVDWSHCNNTPEHADAGITALRAAGIRAMYAHGTPAGGEWWAYSELGHPADARRIREQYFSSEDDLLTFALAVRGPGVSRPEVCVHDWRLARELEARISVHVGMRITGVHGQAIAELDRAGLLGPDTTYVHANTSTDDELAMIKRTGGSASVAPYVEMLMGHGHPPITRMLEQGVTPSLSIDVATSVPGDMFTQMRTALAQGRISSFGDDVDVAFAPALTHADVLGFATRAGAQACGLADRIGTLAPGKDADIVLIRADDINTMPLVDPVATVVTSADTANVDTVIVRGEIRKRAGKLVGVDLARLRADAERSRDHVLRASGMTPSWLPQN</sequence>
<name>A0ABS1PVH3_9ACTN</name>
<dbReference type="SUPFAM" id="SSF51338">
    <property type="entry name" value="Composite domain of metallo-dependent hydrolases"/>
    <property type="match status" value="1"/>
</dbReference>
<dbReference type="SUPFAM" id="SSF51556">
    <property type="entry name" value="Metallo-dependent hydrolases"/>
    <property type="match status" value="1"/>
</dbReference>
<gene>
    <name evidence="2" type="ORF">JK364_29125</name>
</gene>
<dbReference type="InterPro" id="IPR050287">
    <property type="entry name" value="MTA/SAH_deaminase"/>
</dbReference>
<dbReference type="RefSeq" id="WP_201854310.1">
    <property type="nucleotide sequence ID" value="NZ_JAERRG010000013.1"/>
</dbReference>
<evidence type="ECO:0000313" key="2">
    <source>
        <dbReference type="EMBL" id="MBL1116427.1"/>
    </source>
</evidence>
<evidence type="ECO:0000259" key="1">
    <source>
        <dbReference type="Pfam" id="PF01979"/>
    </source>
</evidence>
<dbReference type="Gene3D" id="3.20.20.140">
    <property type="entry name" value="Metal-dependent hydrolases"/>
    <property type="match status" value="1"/>
</dbReference>
<dbReference type="InterPro" id="IPR006680">
    <property type="entry name" value="Amidohydro-rel"/>
</dbReference>
<dbReference type="InterPro" id="IPR032466">
    <property type="entry name" value="Metal_Hydrolase"/>
</dbReference>
<dbReference type="NCBIfam" id="NF006056">
    <property type="entry name" value="PRK08204.1"/>
    <property type="match status" value="1"/>
</dbReference>
<accession>A0ABS1PVH3</accession>
<dbReference type="InterPro" id="IPR011059">
    <property type="entry name" value="Metal-dep_hydrolase_composite"/>
</dbReference>
<evidence type="ECO:0000313" key="3">
    <source>
        <dbReference type="Proteomes" id="UP000621510"/>
    </source>
</evidence>
<feature type="domain" description="Amidohydrolase-related" evidence="1">
    <location>
        <begin position="55"/>
        <end position="410"/>
    </location>
</feature>
<dbReference type="Proteomes" id="UP000621510">
    <property type="component" value="Unassembled WGS sequence"/>
</dbReference>
<dbReference type="EMBL" id="JAERRG010000013">
    <property type="protein sequence ID" value="MBL1116427.1"/>
    <property type="molecule type" value="Genomic_DNA"/>
</dbReference>
<proteinExistence type="predicted"/>
<dbReference type="PANTHER" id="PTHR43794">
    <property type="entry name" value="AMINOHYDROLASE SSNA-RELATED"/>
    <property type="match status" value="1"/>
</dbReference>
<dbReference type="Gene3D" id="2.30.40.10">
    <property type="entry name" value="Urease, subunit C, domain 1"/>
    <property type="match status" value="1"/>
</dbReference>
<dbReference type="PANTHER" id="PTHR43794:SF5">
    <property type="entry name" value="CHLOROHYDROLASE FAMILY PROTEIN"/>
    <property type="match status" value="1"/>
</dbReference>
<dbReference type="Pfam" id="PF01979">
    <property type="entry name" value="Amidohydro_1"/>
    <property type="match status" value="1"/>
</dbReference>
<organism evidence="2 3">
    <name type="scientific">Streptomyces endocoffeicus</name>
    <dbReference type="NCBI Taxonomy" id="2898945"/>
    <lineage>
        <taxon>Bacteria</taxon>
        <taxon>Bacillati</taxon>
        <taxon>Actinomycetota</taxon>
        <taxon>Actinomycetes</taxon>
        <taxon>Kitasatosporales</taxon>
        <taxon>Streptomycetaceae</taxon>
        <taxon>Streptomyces</taxon>
    </lineage>
</organism>
<keyword evidence="3" id="KW-1185">Reference proteome</keyword>
<protein>
    <submittedName>
        <fullName evidence="2">Amidohydrolase family protein</fullName>
    </submittedName>
</protein>
<comment type="caution">
    <text evidence="2">The sequence shown here is derived from an EMBL/GenBank/DDBJ whole genome shotgun (WGS) entry which is preliminary data.</text>
</comment>
<reference evidence="2 3" key="1">
    <citation type="submission" date="2021-01" db="EMBL/GenBank/DDBJ databases">
        <title>WGS of actinomycetes isolated from Thailand.</title>
        <authorList>
            <person name="Thawai C."/>
        </authorList>
    </citation>
    <scope>NUCLEOTIDE SEQUENCE [LARGE SCALE GENOMIC DNA]</scope>
    <source>
        <strain evidence="2 3">CA3R110</strain>
    </source>
</reference>